<dbReference type="RefSeq" id="XP_020670352.2">
    <property type="nucleotide sequence ID" value="XM_020814693.2"/>
</dbReference>
<dbReference type="InterPro" id="IPR011626">
    <property type="entry name" value="Alpha-macroglobulin_TED"/>
</dbReference>
<feature type="signal peptide" evidence="7">
    <location>
        <begin position="1"/>
        <end position="17"/>
    </location>
</feature>
<dbReference type="Gene3D" id="2.60.40.10">
    <property type="entry name" value="Immunoglobulins"/>
    <property type="match status" value="2"/>
</dbReference>
<dbReference type="Gene3D" id="2.20.130.20">
    <property type="match status" value="1"/>
</dbReference>
<evidence type="ECO:0000259" key="9">
    <source>
        <dbReference type="SMART" id="SM01360"/>
    </source>
</evidence>
<comment type="similarity">
    <text evidence="2">Belongs to the protease inhibitor I39 (alpha-2-macroglobulin) family.</text>
</comment>
<evidence type="ECO:0000256" key="6">
    <source>
        <dbReference type="ARBA" id="ARBA00023157"/>
    </source>
</evidence>
<dbReference type="Pfam" id="PF01835">
    <property type="entry name" value="MG2"/>
    <property type="match status" value="1"/>
</dbReference>
<keyword evidence="6" id="KW-1015">Disulfide bond</keyword>
<evidence type="ECO:0000256" key="2">
    <source>
        <dbReference type="ARBA" id="ARBA00010952"/>
    </source>
</evidence>
<dbReference type="OrthoDB" id="9998011at2759"/>
<dbReference type="InterPro" id="IPR013783">
    <property type="entry name" value="Ig-like_fold"/>
</dbReference>
<dbReference type="InterPro" id="IPR040839">
    <property type="entry name" value="MG4"/>
</dbReference>
<proteinExistence type="inferred from homology"/>
<dbReference type="GO" id="GO:0004867">
    <property type="term" value="F:serine-type endopeptidase inhibitor activity"/>
    <property type="evidence" value="ECO:0007669"/>
    <property type="project" value="UniProtKB-KW"/>
</dbReference>
<dbReference type="PANTHER" id="PTHR11412">
    <property type="entry name" value="MACROGLOBULIN / COMPLEMENT"/>
    <property type="match status" value="1"/>
</dbReference>
<keyword evidence="5" id="KW-0722">Serine protease inhibitor</keyword>
<name>A0A6J0VBZ9_9SAUR</name>
<feature type="domain" description="Alpha-2-macroglobulin bait region" evidence="8">
    <location>
        <begin position="455"/>
        <end position="604"/>
    </location>
</feature>
<dbReference type="Pfam" id="PF07677">
    <property type="entry name" value="A2M_recep"/>
    <property type="match status" value="1"/>
</dbReference>
<dbReference type="SUPFAM" id="SSF49410">
    <property type="entry name" value="Alpha-macroglobulin receptor domain"/>
    <property type="match status" value="1"/>
</dbReference>
<dbReference type="SUPFAM" id="SSF81296">
    <property type="entry name" value="E set domains"/>
    <property type="match status" value="1"/>
</dbReference>
<keyword evidence="11" id="KW-1185">Reference proteome</keyword>
<dbReference type="GeneID" id="110090846"/>
<keyword evidence="3" id="KW-0964">Secreted</keyword>
<dbReference type="InterPro" id="IPR047565">
    <property type="entry name" value="Alpha-macroglob_thiol-ester_cl"/>
</dbReference>
<dbReference type="PROSITE" id="PS00477">
    <property type="entry name" value="ALPHA_2_MACROGLOBULIN"/>
    <property type="match status" value="1"/>
</dbReference>
<dbReference type="SMART" id="SM01419">
    <property type="entry name" value="Thiol-ester_cl"/>
    <property type="match status" value="1"/>
</dbReference>
<evidence type="ECO:0000256" key="4">
    <source>
        <dbReference type="ARBA" id="ARBA00022690"/>
    </source>
</evidence>
<evidence type="ECO:0000259" key="8">
    <source>
        <dbReference type="SMART" id="SM01359"/>
    </source>
</evidence>
<accession>A0A6J0VBZ9</accession>
<reference evidence="11 12" key="1">
    <citation type="submission" date="2025-05" db="UniProtKB">
        <authorList>
            <consortium name="RefSeq"/>
        </authorList>
    </citation>
    <scope>NUCLEOTIDE SEQUENCE [LARGE SCALE GENOMIC DNA]</scope>
</reference>
<dbReference type="Pfam" id="PF07703">
    <property type="entry name" value="A2M_BRD"/>
    <property type="match status" value="1"/>
</dbReference>
<evidence type="ECO:0000256" key="3">
    <source>
        <dbReference type="ARBA" id="ARBA00022525"/>
    </source>
</evidence>
<feature type="chain" id="PRO_5045019219" evidence="7">
    <location>
        <begin position="18"/>
        <end position="1452"/>
    </location>
</feature>
<evidence type="ECO:0000256" key="7">
    <source>
        <dbReference type="SAM" id="SignalP"/>
    </source>
</evidence>
<dbReference type="GO" id="GO:0005615">
    <property type="term" value="C:extracellular space"/>
    <property type="evidence" value="ECO:0007669"/>
    <property type="project" value="InterPro"/>
</dbReference>
<feature type="domain" description="Alpha-macroglobulin receptor-binding" evidence="10">
    <location>
        <begin position="1358"/>
        <end position="1443"/>
    </location>
</feature>
<dbReference type="Gene3D" id="2.60.40.1930">
    <property type="match status" value="2"/>
</dbReference>
<dbReference type="InterPro" id="IPR008930">
    <property type="entry name" value="Terpenoid_cyclase/PrenylTrfase"/>
</dbReference>
<dbReference type="InterPro" id="IPR014756">
    <property type="entry name" value="Ig_E-set"/>
</dbReference>
<evidence type="ECO:0000259" key="10">
    <source>
        <dbReference type="SMART" id="SM01361"/>
    </source>
</evidence>
<dbReference type="SUPFAM" id="SSF48239">
    <property type="entry name" value="Terpenoid cyclases/Protein prenyltransferases"/>
    <property type="match status" value="1"/>
</dbReference>
<keyword evidence="7" id="KW-0732">Signal</keyword>
<evidence type="ECO:0000313" key="11">
    <source>
        <dbReference type="Proteomes" id="UP001652642"/>
    </source>
</evidence>
<dbReference type="Gene3D" id="1.50.10.20">
    <property type="match status" value="1"/>
</dbReference>
<evidence type="ECO:0000256" key="1">
    <source>
        <dbReference type="ARBA" id="ARBA00004613"/>
    </source>
</evidence>
<dbReference type="InterPro" id="IPR019742">
    <property type="entry name" value="MacrogloblnA2_CS"/>
</dbReference>
<dbReference type="Pfam" id="PF17789">
    <property type="entry name" value="MG4"/>
    <property type="match status" value="1"/>
</dbReference>
<dbReference type="SMART" id="SM01359">
    <property type="entry name" value="A2M_N_2"/>
    <property type="match status" value="1"/>
</dbReference>
<protein>
    <submittedName>
        <fullName evidence="12 13">Ovostatin-like isoform X1</fullName>
    </submittedName>
</protein>
<dbReference type="RefSeq" id="XP_072847755.1">
    <property type="nucleotide sequence ID" value="XM_072991654.1"/>
</dbReference>
<dbReference type="InterPro" id="IPR009048">
    <property type="entry name" value="A-macroglobulin_rcpt-bd"/>
</dbReference>
<sequence>MALWFFLVTFLFHLSAAEPPELQYVLIVPSVVQSSVSNEACVHLLHLNEGIFLNVTLEYNTESYPLWKGSVTPRHFSKCFSFTVPPAASNALAFIILSAKGSSVDIYERRSVAIRNISTALFIQTDKPIYKPGQTMMFRVVTLDSNFKPVNTVYPLIYVQDPQGNRIAQWLNQAPSHGILQLELQIFQDTHLGSYQITVHDDDKPNYSTSQWFSVEEYVLPKFEVTMEAPQRVSPFDEEFEVNICARYTYGKPVRGKVQLRVCRNRYYHPRCDRDSNGICEVIHTELGKEGCVSKTIRTKAFHLYTNLDRNRFFFVSLHAEAIVTENGTGIQMSHTRYISVYETRKTIGFDKMDSYYKRGIPLTGQVILRDEDDKPLEGGLIFIEFDGDIVNNYTTDKNGIAQFSIQTSKMFQPRYKLRAFYQPDQCTDYGWLETYQPEAIHYVQRFFSRSESFVKIEPVWEELPCGKKRTITVHYILSKNLHRDIQTDDVYFYHALVAKGKIVQGGTQLVRTRYGKYSTFSITLNIDQKLAPRARLLVYSLQPHCDLIADSIFLQIEKCFRNKVGLTFSDKQVLPASDVSLLLTASNNSFCALRGVDQSVLLLRPGAELSPEYVYNQMPYLDLWGYNYMGTNLEDDPKEPCIEIRDTFFNGLYHVPVNVTDDGNVFDILESMGLKAFTKCTLRKPVVCRSDYECKKISSDDAPPPPPPYLGRYQEKTAAFGASGDRLIETVRTSFPETWLWNTVHVSSSGKTSLSYIVPDTITEWKVNAFCVQDSDGFGMSETASLITFQPFFVEPKLPYSTIRGEEFIYIANIFNYQPNCIEINAFLEESSDFRAEKLSPDNNVSMICANETISYTWRIHPQRLGTVNFTVTAEAKADEVSVGRRDTVVLPLLVEPEGVKKEETYSSLICAKGTPVSELLTLTLPANLVEGSARASFSVLGDIMGTAMKNSENLLQMPYGCAEQNIAMFLSNLIILNYLENTKQLTEEKKSRIVGHLTGGYQRQLSYRLYDGSFSTFGSRDAQGNLWLTAVVYKAFARSKPHVYIDDNVLNQALVWIASKQEADGCFQPDRTIYNNALKDGTDYRLLTTTFVIASLLESGVLQSDPVVRRGLSCLAAASDGGLRSTYENALLAYTYGLAGDAEKQQPILDALLQTATRMGGFIYWEREKRPQGEKPSSFYLRAPSVEIAMTSYILMAWLKQSNFSQEDLVLASQCARWIVRQQNPNGGFSSSQDTPVALQALSQFGSLTFTKDAQNTVTITGAGGTFKKTFQADSSNSILLQQIALPSAQSNYSVEVHGSGCVYTQTTLKYNIILPAQASGFALSVQTRNASCTREFPPRFDVVITTSYTGERNTSNMAIIDLKLLSGFAPDQSSLQKLHDKVMRTESKNDHLFFYLNHVSKNDTTFSLTLEQTHPVSNSKPAQVKIYDYYETDESAQTEYNTPCQEASD</sequence>
<gene>
    <name evidence="12 13" type="primary">LOC110090846</name>
</gene>
<dbReference type="InterPro" id="IPR036595">
    <property type="entry name" value="A-macroglobulin_rcpt-bd_sf"/>
</dbReference>
<dbReference type="Gene3D" id="2.60.40.690">
    <property type="entry name" value="Alpha-macroglobulin, receptor-binding domain"/>
    <property type="match status" value="1"/>
</dbReference>
<dbReference type="Proteomes" id="UP001652642">
    <property type="component" value="Chromosome 2"/>
</dbReference>
<keyword evidence="4" id="KW-0646">Protease inhibitor</keyword>
<dbReference type="PANTHER" id="PTHR11412:SF173">
    <property type="entry name" value="OVOSTATIN"/>
    <property type="match status" value="1"/>
</dbReference>
<dbReference type="SMART" id="SM01361">
    <property type="entry name" value="A2M_recep"/>
    <property type="match status" value="1"/>
</dbReference>
<dbReference type="Pfam" id="PF07678">
    <property type="entry name" value="TED_complement"/>
    <property type="match status" value="1"/>
</dbReference>
<dbReference type="InterPro" id="IPR002890">
    <property type="entry name" value="MG2"/>
</dbReference>
<evidence type="ECO:0000256" key="5">
    <source>
        <dbReference type="ARBA" id="ARBA00022900"/>
    </source>
</evidence>
<organism evidence="11 12">
    <name type="scientific">Pogona vitticeps</name>
    <name type="common">central bearded dragon</name>
    <dbReference type="NCBI Taxonomy" id="103695"/>
    <lineage>
        <taxon>Eukaryota</taxon>
        <taxon>Metazoa</taxon>
        <taxon>Chordata</taxon>
        <taxon>Craniata</taxon>
        <taxon>Vertebrata</taxon>
        <taxon>Euteleostomi</taxon>
        <taxon>Lepidosauria</taxon>
        <taxon>Squamata</taxon>
        <taxon>Bifurcata</taxon>
        <taxon>Unidentata</taxon>
        <taxon>Episquamata</taxon>
        <taxon>Toxicofera</taxon>
        <taxon>Iguania</taxon>
        <taxon>Acrodonta</taxon>
        <taxon>Agamidae</taxon>
        <taxon>Amphibolurinae</taxon>
        <taxon>Pogona</taxon>
    </lineage>
</organism>
<dbReference type="Gene3D" id="2.60.120.1540">
    <property type="match status" value="1"/>
</dbReference>
<dbReference type="KEGG" id="pvt:110090846"/>
<dbReference type="Gene3D" id="2.60.40.1940">
    <property type="match status" value="1"/>
</dbReference>
<dbReference type="InParanoid" id="A0A6J0VBZ9"/>
<dbReference type="InterPro" id="IPR001599">
    <property type="entry name" value="Macroglobln_a2"/>
</dbReference>
<dbReference type="Pfam" id="PF17791">
    <property type="entry name" value="MG3"/>
    <property type="match status" value="1"/>
</dbReference>
<evidence type="ECO:0000313" key="13">
    <source>
        <dbReference type="RefSeq" id="XP_072847755.1"/>
    </source>
</evidence>
<dbReference type="SMART" id="SM01360">
    <property type="entry name" value="A2M"/>
    <property type="match status" value="1"/>
</dbReference>
<evidence type="ECO:0000313" key="12">
    <source>
        <dbReference type="RefSeq" id="XP_020670352.2"/>
    </source>
</evidence>
<dbReference type="Pfam" id="PF00207">
    <property type="entry name" value="A2M"/>
    <property type="match status" value="1"/>
</dbReference>
<comment type="subcellular location">
    <subcellularLocation>
        <location evidence="1">Secreted</location>
    </subcellularLocation>
</comment>
<dbReference type="InterPro" id="IPR041555">
    <property type="entry name" value="MG3"/>
</dbReference>
<dbReference type="InterPro" id="IPR011625">
    <property type="entry name" value="A2M_N_BRD"/>
</dbReference>
<dbReference type="InterPro" id="IPR050473">
    <property type="entry name" value="A2M/Complement_sys"/>
</dbReference>
<feature type="domain" description="Alpha-2-macroglobulin" evidence="9">
    <location>
        <begin position="739"/>
        <end position="829"/>
    </location>
</feature>